<evidence type="ECO:0000313" key="3">
    <source>
        <dbReference type="Proteomes" id="UP001176941"/>
    </source>
</evidence>
<sequence length="138" mass="15495">MKGTWRWVQDSAEMVKEQVVDMIIKPAHRARLVAPAPGRETEEAVSPSRCSFSSTTEGPERQGGWGVFQSGLKRFLWQMFRQRALTYLIAASQVFPWASLVAQTLKLQVSPPGSTTWVEESIPHRPGGRRVDHTKGPH</sequence>
<feature type="region of interest" description="Disordered" evidence="1">
    <location>
        <begin position="113"/>
        <end position="138"/>
    </location>
</feature>
<keyword evidence="3" id="KW-1185">Reference proteome</keyword>
<dbReference type="EMBL" id="OX460345">
    <property type="protein sequence ID" value="CAI9173636.1"/>
    <property type="molecule type" value="Genomic_DNA"/>
</dbReference>
<name>A0ABN8ZL12_RANTA</name>
<dbReference type="Proteomes" id="UP001176941">
    <property type="component" value="Chromosome 34"/>
</dbReference>
<organism evidence="2 3">
    <name type="scientific">Rangifer tarandus platyrhynchus</name>
    <name type="common">Svalbard reindeer</name>
    <dbReference type="NCBI Taxonomy" id="3082113"/>
    <lineage>
        <taxon>Eukaryota</taxon>
        <taxon>Metazoa</taxon>
        <taxon>Chordata</taxon>
        <taxon>Craniata</taxon>
        <taxon>Vertebrata</taxon>
        <taxon>Euteleostomi</taxon>
        <taxon>Mammalia</taxon>
        <taxon>Eutheria</taxon>
        <taxon>Laurasiatheria</taxon>
        <taxon>Artiodactyla</taxon>
        <taxon>Ruminantia</taxon>
        <taxon>Pecora</taxon>
        <taxon>Cervidae</taxon>
        <taxon>Odocoileinae</taxon>
        <taxon>Rangifer</taxon>
    </lineage>
</organism>
<feature type="compositionally biased region" description="Polar residues" evidence="1">
    <location>
        <begin position="48"/>
        <end position="57"/>
    </location>
</feature>
<evidence type="ECO:0000313" key="2">
    <source>
        <dbReference type="EMBL" id="CAI9173636.1"/>
    </source>
</evidence>
<protein>
    <submittedName>
        <fullName evidence="2">Uncharacterized protein</fullName>
    </submittedName>
</protein>
<proteinExistence type="predicted"/>
<evidence type="ECO:0000256" key="1">
    <source>
        <dbReference type="SAM" id="MobiDB-lite"/>
    </source>
</evidence>
<feature type="compositionally biased region" description="Basic and acidic residues" evidence="1">
    <location>
        <begin position="129"/>
        <end position="138"/>
    </location>
</feature>
<gene>
    <name evidence="2" type="ORF">MRATA1EN1_LOCUS22598</name>
</gene>
<feature type="region of interest" description="Disordered" evidence="1">
    <location>
        <begin position="35"/>
        <end position="63"/>
    </location>
</feature>
<accession>A0ABN8ZL12</accession>
<reference evidence="2" key="1">
    <citation type="submission" date="2023-04" db="EMBL/GenBank/DDBJ databases">
        <authorList>
            <consortium name="ELIXIR-Norway"/>
        </authorList>
    </citation>
    <scope>NUCLEOTIDE SEQUENCE [LARGE SCALE GENOMIC DNA]</scope>
</reference>